<feature type="non-terminal residue" evidence="3">
    <location>
        <position position="342"/>
    </location>
</feature>
<evidence type="ECO:0000313" key="3">
    <source>
        <dbReference type="EMBL" id="KAK7080210.1"/>
    </source>
</evidence>
<feature type="non-terminal residue" evidence="3">
    <location>
        <position position="1"/>
    </location>
</feature>
<gene>
    <name evidence="3" type="ORF">SK128_001245</name>
</gene>
<dbReference type="PANTHER" id="PTHR11412:SF171">
    <property type="entry name" value="PREGNANCY ZONE PROTEIN-LIKE PROTEIN"/>
    <property type="match status" value="1"/>
</dbReference>
<sequence>VKVQWPDNTPATNELMEACAGEDCKNITTDTSGILEFIVPKYNTDSINIKSINYPRLKAPSSSWRSIMYESSYRHHMKKYYSPTNSSLVIRALEGNLPCSPDAPREYVLPVLFSAVNKTRATFTVQIISRGQIQYSNTEEHDLIATDLPLEAQNLIGDMPPSPPHHIRGVVDIPITLPSTASPSAKVTVWYVRDDGEVVSDTQELEISKCYSNPVDLKWSERKVQPGEKATLHLSAEPQSTCSLGVVDKSVELLSSQNDDLTLDKVFETVEKAMVMEWENQQTNDYEYCSKKWNDREQEIPPPGPGPVPVPLPIDDPVRKRRSSPWWRPYYSDYVDALKMFD</sequence>
<dbReference type="Gene3D" id="6.20.50.160">
    <property type="match status" value="1"/>
</dbReference>
<feature type="domain" description="Alpha-2-macroglobulin bait region" evidence="2">
    <location>
        <begin position="88"/>
        <end position="254"/>
    </location>
</feature>
<dbReference type="Proteomes" id="UP001381693">
    <property type="component" value="Unassembled WGS sequence"/>
</dbReference>
<name>A0AAN8XKG8_HALRR</name>
<feature type="compositionally biased region" description="Pro residues" evidence="1">
    <location>
        <begin position="300"/>
        <end position="314"/>
    </location>
</feature>
<dbReference type="EMBL" id="JAXCGZ010006053">
    <property type="protein sequence ID" value="KAK7080210.1"/>
    <property type="molecule type" value="Genomic_DNA"/>
</dbReference>
<evidence type="ECO:0000256" key="1">
    <source>
        <dbReference type="SAM" id="MobiDB-lite"/>
    </source>
</evidence>
<dbReference type="AlphaFoldDB" id="A0AAN8XKG8"/>
<evidence type="ECO:0000313" key="4">
    <source>
        <dbReference type="Proteomes" id="UP001381693"/>
    </source>
</evidence>
<feature type="region of interest" description="Disordered" evidence="1">
    <location>
        <begin position="295"/>
        <end position="315"/>
    </location>
</feature>
<protein>
    <recommendedName>
        <fullName evidence="2">Alpha-2-macroglobulin bait region domain-containing protein</fullName>
    </recommendedName>
</protein>
<organism evidence="3 4">
    <name type="scientific">Halocaridina rubra</name>
    <name type="common">Hawaiian red shrimp</name>
    <dbReference type="NCBI Taxonomy" id="373956"/>
    <lineage>
        <taxon>Eukaryota</taxon>
        <taxon>Metazoa</taxon>
        <taxon>Ecdysozoa</taxon>
        <taxon>Arthropoda</taxon>
        <taxon>Crustacea</taxon>
        <taxon>Multicrustacea</taxon>
        <taxon>Malacostraca</taxon>
        <taxon>Eumalacostraca</taxon>
        <taxon>Eucarida</taxon>
        <taxon>Decapoda</taxon>
        <taxon>Pleocyemata</taxon>
        <taxon>Caridea</taxon>
        <taxon>Atyoidea</taxon>
        <taxon>Atyidae</taxon>
        <taxon>Halocaridina</taxon>
    </lineage>
</organism>
<dbReference type="Gene3D" id="2.60.40.1930">
    <property type="match status" value="1"/>
</dbReference>
<dbReference type="SMART" id="SM01359">
    <property type="entry name" value="A2M_N_2"/>
    <property type="match status" value="1"/>
</dbReference>
<keyword evidence="4" id="KW-1185">Reference proteome</keyword>
<accession>A0AAN8XKG8</accession>
<reference evidence="3 4" key="1">
    <citation type="submission" date="2023-11" db="EMBL/GenBank/DDBJ databases">
        <title>Halocaridina rubra genome assembly.</title>
        <authorList>
            <person name="Smith C."/>
        </authorList>
    </citation>
    <scope>NUCLEOTIDE SEQUENCE [LARGE SCALE GENOMIC DNA]</scope>
    <source>
        <strain evidence="3">EP-1</strain>
        <tissue evidence="3">Whole</tissue>
    </source>
</reference>
<evidence type="ECO:0000259" key="2">
    <source>
        <dbReference type="SMART" id="SM01359"/>
    </source>
</evidence>
<proteinExistence type="predicted"/>
<dbReference type="PANTHER" id="PTHR11412">
    <property type="entry name" value="MACROGLOBULIN / COMPLEMENT"/>
    <property type="match status" value="1"/>
</dbReference>
<dbReference type="InterPro" id="IPR011625">
    <property type="entry name" value="A2M_N_BRD"/>
</dbReference>
<dbReference type="InterPro" id="IPR050473">
    <property type="entry name" value="A2M/Complement_sys"/>
</dbReference>
<dbReference type="Pfam" id="PF07703">
    <property type="entry name" value="A2M_BRD"/>
    <property type="match status" value="1"/>
</dbReference>
<comment type="caution">
    <text evidence="3">The sequence shown here is derived from an EMBL/GenBank/DDBJ whole genome shotgun (WGS) entry which is preliminary data.</text>
</comment>